<evidence type="ECO:0000313" key="3">
    <source>
        <dbReference type="Ensembl" id="ENSGMOP00000012944.2"/>
    </source>
</evidence>
<dbReference type="Pfam" id="PF04212">
    <property type="entry name" value="MIT"/>
    <property type="match status" value="1"/>
</dbReference>
<dbReference type="Gene3D" id="3.30.1520.10">
    <property type="entry name" value="Phox-like domain"/>
    <property type="match status" value="1"/>
</dbReference>
<dbReference type="PANTHER" id="PTHR15508:SF9">
    <property type="entry name" value="SORTING NEXIN-15"/>
    <property type="match status" value="1"/>
</dbReference>
<reference evidence="3" key="2">
    <citation type="submission" date="2025-09" db="UniProtKB">
        <authorList>
            <consortium name="Ensembl"/>
        </authorList>
    </citation>
    <scope>IDENTIFICATION</scope>
</reference>
<dbReference type="Proteomes" id="UP000694546">
    <property type="component" value="Chromosome 17"/>
</dbReference>
<evidence type="ECO:0000259" key="2">
    <source>
        <dbReference type="PROSITE" id="PS50195"/>
    </source>
</evidence>
<feature type="compositionally biased region" description="Acidic residues" evidence="1">
    <location>
        <begin position="204"/>
        <end position="221"/>
    </location>
</feature>
<feature type="compositionally biased region" description="Basic residues" evidence="1">
    <location>
        <begin position="459"/>
        <end position="474"/>
    </location>
</feature>
<feature type="region of interest" description="Disordered" evidence="1">
    <location>
        <begin position="144"/>
        <end position="294"/>
    </location>
</feature>
<dbReference type="GeneTree" id="ENSGT00940000160125"/>
<dbReference type="InterPro" id="IPR051866">
    <property type="entry name" value="Intracell_Sig-Traffick_Protein"/>
</dbReference>
<dbReference type="PROSITE" id="PS50195">
    <property type="entry name" value="PX"/>
    <property type="match status" value="1"/>
</dbReference>
<dbReference type="Pfam" id="PF00787">
    <property type="entry name" value="PX"/>
    <property type="match status" value="1"/>
</dbReference>
<proteinExistence type="predicted"/>
<dbReference type="SUPFAM" id="SSF64268">
    <property type="entry name" value="PX domain"/>
    <property type="match status" value="1"/>
</dbReference>
<dbReference type="PANTHER" id="PTHR15508">
    <property type="entry name" value="RIBOSOMAL PROTEIN S6 KINASE"/>
    <property type="match status" value="1"/>
</dbReference>
<dbReference type="InterPro" id="IPR007330">
    <property type="entry name" value="MIT_dom"/>
</dbReference>
<dbReference type="GO" id="GO:0035091">
    <property type="term" value="F:phosphatidylinositol binding"/>
    <property type="evidence" value="ECO:0007669"/>
    <property type="project" value="InterPro"/>
</dbReference>
<organism evidence="3 4">
    <name type="scientific">Gadus morhua</name>
    <name type="common">Atlantic cod</name>
    <dbReference type="NCBI Taxonomy" id="8049"/>
    <lineage>
        <taxon>Eukaryota</taxon>
        <taxon>Metazoa</taxon>
        <taxon>Chordata</taxon>
        <taxon>Craniata</taxon>
        <taxon>Vertebrata</taxon>
        <taxon>Euteleostomi</taxon>
        <taxon>Actinopterygii</taxon>
        <taxon>Neopterygii</taxon>
        <taxon>Teleostei</taxon>
        <taxon>Neoteleostei</taxon>
        <taxon>Acanthomorphata</taxon>
        <taxon>Zeiogadaria</taxon>
        <taxon>Gadariae</taxon>
        <taxon>Gadiformes</taxon>
        <taxon>Gadoidei</taxon>
        <taxon>Gadidae</taxon>
        <taxon>Gadus</taxon>
    </lineage>
</organism>
<dbReference type="CDD" id="cd02677">
    <property type="entry name" value="MIT_SNX15"/>
    <property type="match status" value="1"/>
</dbReference>
<dbReference type="SMART" id="SM00312">
    <property type="entry name" value="PX"/>
    <property type="match status" value="1"/>
</dbReference>
<feature type="domain" description="PX" evidence="2">
    <location>
        <begin position="1"/>
        <end position="130"/>
    </location>
</feature>
<dbReference type="InterPro" id="IPR001683">
    <property type="entry name" value="PX_dom"/>
</dbReference>
<dbReference type="InterPro" id="IPR036871">
    <property type="entry name" value="PX_dom_sf"/>
</dbReference>
<name>A0A8C4ZFJ4_GADMO</name>
<sequence>MSRKVKEEYYRFFSVSDHRTHEKGHTEYKVTARFVSKRHPEDVKEVQVWRRFSELKKLHGELAYTHRNLFRRQEDFPPFPRAQLFGRFEEAVIEERREAAEAMLLFTTGIPALYNSPQLKDFFRGGEVTRPLDLVAPVSDTPLPPPLIPLPKRRASDCEPFPEEEGREAPVLPQDLGSNLDLQLGEPEVASEAYGEAEGRPGVMEEEEEEEEEEREVDELSDLGQDDRVPSPGPPPEWTQESQDEFDSLFDPAGEEQAPPPKEEAPPPLSDNDLAIFDPCCKHEPAPYSSSSDLSDLLPLPLTNQDGGEAGYLSRAASELTAAMKREKEGEFSAAILAYRTAVDLLLTGALGDPDPVRREGVRKRTAQYLKHVETLRWIPRRTSTMTPPTRYACTPRRYGRPTSPATAAPLLSLGPPTSTSCNTSSSQVAPPRGPEGNCTQTHNLTTTPLRSAAGTLRTRGRAPRRRREGRKPRTREETQGAWPGWRGACPGSGRGVVAPPWWRSGVATPCGPRG</sequence>
<evidence type="ECO:0000313" key="4">
    <source>
        <dbReference type="Proteomes" id="UP000694546"/>
    </source>
</evidence>
<protein>
    <recommendedName>
        <fullName evidence="2">PX domain-containing protein</fullName>
    </recommendedName>
</protein>
<accession>A0A8C4ZFJ4</accession>
<dbReference type="SUPFAM" id="SSF116846">
    <property type="entry name" value="MIT domain"/>
    <property type="match status" value="1"/>
</dbReference>
<reference evidence="3" key="1">
    <citation type="submission" date="2025-08" db="UniProtKB">
        <authorList>
            <consortium name="Ensembl"/>
        </authorList>
    </citation>
    <scope>IDENTIFICATION</scope>
</reference>
<feature type="compositionally biased region" description="Low complexity" evidence="1">
    <location>
        <begin position="418"/>
        <end position="427"/>
    </location>
</feature>
<dbReference type="SMART" id="SM00745">
    <property type="entry name" value="MIT"/>
    <property type="match status" value="1"/>
</dbReference>
<dbReference type="OMA" id="EMLVDQH"/>
<evidence type="ECO:0000256" key="1">
    <source>
        <dbReference type="SAM" id="MobiDB-lite"/>
    </source>
</evidence>
<dbReference type="Ensembl" id="ENSGMOT00000013287.2">
    <property type="protein sequence ID" value="ENSGMOP00000012944.2"/>
    <property type="gene ID" value="ENSGMOG00000012091.2"/>
</dbReference>
<dbReference type="Gene3D" id="1.20.58.80">
    <property type="entry name" value="Phosphotransferase system, lactose/cellobiose-type IIA subunit"/>
    <property type="match status" value="1"/>
</dbReference>
<feature type="compositionally biased region" description="Polar residues" evidence="1">
    <location>
        <begin position="438"/>
        <end position="450"/>
    </location>
</feature>
<dbReference type="InterPro" id="IPR036181">
    <property type="entry name" value="MIT_dom_sf"/>
</dbReference>
<keyword evidence="4" id="KW-1185">Reference proteome</keyword>
<feature type="region of interest" description="Disordered" evidence="1">
    <location>
        <begin position="387"/>
        <end position="497"/>
    </location>
</feature>
<dbReference type="AlphaFoldDB" id="A0A8C4ZFJ4"/>